<dbReference type="AlphaFoldDB" id="R7ZTE5"/>
<proteinExistence type="predicted"/>
<organism evidence="1 2">
    <name type="scientific">Lunatimonas lonarensis</name>
    <dbReference type="NCBI Taxonomy" id="1232681"/>
    <lineage>
        <taxon>Bacteria</taxon>
        <taxon>Pseudomonadati</taxon>
        <taxon>Bacteroidota</taxon>
        <taxon>Cytophagia</taxon>
        <taxon>Cytophagales</taxon>
        <taxon>Cyclobacteriaceae</taxon>
    </lineage>
</organism>
<gene>
    <name evidence="1" type="ORF">ADIS_2114</name>
</gene>
<dbReference type="Proteomes" id="UP000013909">
    <property type="component" value="Unassembled WGS sequence"/>
</dbReference>
<sequence length="43" mass="4960">MGIEANERYSQYVIVLDLGCHTCKDRFYAYVVGQWPESSALVF</sequence>
<dbReference type="EMBL" id="AQHR01000057">
    <property type="protein sequence ID" value="EON77400.1"/>
    <property type="molecule type" value="Genomic_DNA"/>
</dbReference>
<reference evidence="1 2" key="1">
    <citation type="submission" date="2013-02" db="EMBL/GenBank/DDBJ databases">
        <title>A novel strain isolated from Lonar lake, Maharashtra, India.</title>
        <authorList>
            <person name="Singh A."/>
        </authorList>
    </citation>
    <scope>NUCLEOTIDE SEQUENCE [LARGE SCALE GENOMIC DNA]</scope>
    <source>
        <strain evidence="1 2">AK24</strain>
    </source>
</reference>
<protein>
    <submittedName>
        <fullName evidence="1">Uncharacterized protein</fullName>
    </submittedName>
</protein>
<comment type="caution">
    <text evidence="1">The sequence shown here is derived from an EMBL/GenBank/DDBJ whole genome shotgun (WGS) entry which is preliminary data.</text>
</comment>
<name>R7ZTE5_9BACT</name>
<keyword evidence="2" id="KW-1185">Reference proteome</keyword>
<accession>R7ZTE5</accession>
<evidence type="ECO:0000313" key="2">
    <source>
        <dbReference type="Proteomes" id="UP000013909"/>
    </source>
</evidence>
<evidence type="ECO:0000313" key="1">
    <source>
        <dbReference type="EMBL" id="EON77400.1"/>
    </source>
</evidence>